<dbReference type="PANTHER" id="PTHR43023">
    <property type="entry name" value="PROTEIN TRIGALACTOSYLDIACYLGLYCEROL 3, CHLOROPLASTIC"/>
    <property type="match status" value="1"/>
</dbReference>
<gene>
    <name evidence="5" type="ORF">H6F41_08565</name>
</gene>
<keyword evidence="2" id="KW-0547">Nucleotide-binding</keyword>
<dbReference type="PROSITE" id="PS50893">
    <property type="entry name" value="ABC_TRANSPORTER_2"/>
    <property type="match status" value="1"/>
</dbReference>
<keyword evidence="6" id="KW-1185">Reference proteome</keyword>
<dbReference type="InterPro" id="IPR003439">
    <property type="entry name" value="ABC_transporter-like_ATP-bd"/>
</dbReference>
<evidence type="ECO:0000256" key="3">
    <source>
        <dbReference type="ARBA" id="ARBA00022840"/>
    </source>
</evidence>
<organism evidence="5 6">
    <name type="scientific">Pseudanabaena mucicola FACHB-723</name>
    <dbReference type="NCBI Taxonomy" id="2692860"/>
    <lineage>
        <taxon>Bacteria</taxon>
        <taxon>Bacillati</taxon>
        <taxon>Cyanobacteriota</taxon>
        <taxon>Cyanophyceae</taxon>
        <taxon>Pseudanabaenales</taxon>
        <taxon>Pseudanabaenaceae</taxon>
        <taxon>Pseudanabaena</taxon>
    </lineage>
</organism>
<feature type="domain" description="ABC transporter" evidence="4">
    <location>
        <begin position="21"/>
        <end position="265"/>
    </location>
</feature>
<dbReference type="RefSeq" id="WP_190403049.1">
    <property type="nucleotide sequence ID" value="NZ_JACJQB010000012.1"/>
</dbReference>
<proteinExistence type="predicted"/>
<dbReference type="InterPro" id="IPR017871">
    <property type="entry name" value="ABC_transporter-like_CS"/>
</dbReference>
<keyword evidence="1" id="KW-0813">Transport</keyword>
<dbReference type="EMBL" id="JACJQB010000012">
    <property type="protein sequence ID" value="MBD2188193.1"/>
    <property type="molecule type" value="Genomic_DNA"/>
</dbReference>
<dbReference type="PROSITE" id="PS00211">
    <property type="entry name" value="ABC_TRANSPORTER_1"/>
    <property type="match status" value="1"/>
</dbReference>
<dbReference type="Pfam" id="PF00005">
    <property type="entry name" value="ABC_tran"/>
    <property type="match status" value="1"/>
</dbReference>
<dbReference type="Proteomes" id="UP000642094">
    <property type="component" value="Unassembled WGS sequence"/>
</dbReference>
<dbReference type="SUPFAM" id="SSF52540">
    <property type="entry name" value="P-loop containing nucleoside triphosphate hydrolases"/>
    <property type="match status" value="1"/>
</dbReference>
<sequence length="279" mass="30632">MSIESASSLIKTSNDVITPLLELRQIYKSFGANNVLNGVDLSVHTGEAIAIIGPSGTGKSTILRLISGLLAPDQGSVYINGNLIAKDEDIQEGNYGLSIGMVFQNAALFDSLTVAENVGFSLFEHSRLSRREIYRLVEEKLALVGLENICDRYPSELSGGMRKRVSFARAIMDDPTAKVHNKKVLLYDEPTAGLDPVASTIIEDLMRSLREQQVCDSYVVVTHQDSTIRRTADRLIVLYRGSVRYAGNVSTIDTVDNPYVRQFFSGSTEGPIQLLTKEV</sequence>
<dbReference type="InterPro" id="IPR027417">
    <property type="entry name" value="P-loop_NTPase"/>
</dbReference>
<dbReference type="SMART" id="SM00382">
    <property type="entry name" value="AAA"/>
    <property type="match status" value="1"/>
</dbReference>
<dbReference type="GO" id="GO:0005524">
    <property type="term" value="F:ATP binding"/>
    <property type="evidence" value="ECO:0007669"/>
    <property type="project" value="UniProtKB-KW"/>
</dbReference>
<evidence type="ECO:0000256" key="2">
    <source>
        <dbReference type="ARBA" id="ARBA00022741"/>
    </source>
</evidence>
<evidence type="ECO:0000256" key="1">
    <source>
        <dbReference type="ARBA" id="ARBA00022448"/>
    </source>
</evidence>
<dbReference type="Gene3D" id="3.40.50.300">
    <property type="entry name" value="P-loop containing nucleotide triphosphate hydrolases"/>
    <property type="match status" value="1"/>
</dbReference>
<comment type="caution">
    <text evidence="5">The sequence shown here is derived from an EMBL/GenBank/DDBJ whole genome shotgun (WGS) entry which is preliminary data.</text>
</comment>
<evidence type="ECO:0000313" key="6">
    <source>
        <dbReference type="Proteomes" id="UP000642094"/>
    </source>
</evidence>
<evidence type="ECO:0000259" key="4">
    <source>
        <dbReference type="PROSITE" id="PS50893"/>
    </source>
</evidence>
<keyword evidence="3 5" id="KW-0067">ATP-binding</keyword>
<dbReference type="PANTHER" id="PTHR43023:SF3">
    <property type="entry name" value="PROTEIN TRIGALACTOSYLDIACYLGLYCEROL 3, CHLOROPLASTIC"/>
    <property type="match status" value="1"/>
</dbReference>
<dbReference type="InterPro" id="IPR003593">
    <property type="entry name" value="AAA+_ATPase"/>
</dbReference>
<name>A0ABR7ZW77_9CYAN</name>
<reference evidence="5 6" key="1">
    <citation type="journal article" date="2020" name="ISME J.">
        <title>Comparative genomics reveals insights into cyanobacterial evolution and habitat adaptation.</title>
        <authorList>
            <person name="Chen M.Y."/>
            <person name="Teng W.K."/>
            <person name="Zhao L."/>
            <person name="Hu C.X."/>
            <person name="Zhou Y.K."/>
            <person name="Han B.P."/>
            <person name="Song L.R."/>
            <person name="Shu W.S."/>
        </authorList>
    </citation>
    <scope>NUCLEOTIDE SEQUENCE [LARGE SCALE GENOMIC DNA]</scope>
    <source>
        <strain evidence="5 6">FACHB-723</strain>
    </source>
</reference>
<evidence type="ECO:0000313" key="5">
    <source>
        <dbReference type="EMBL" id="MBD2188193.1"/>
    </source>
</evidence>
<accession>A0ABR7ZW77</accession>
<protein>
    <submittedName>
        <fullName evidence="5">ATP-binding cassette domain-containing protein</fullName>
    </submittedName>
</protein>